<sequence>MADGSTSEGFNKSRSVLGDLTNRLGKREFSGSGIKSFISNDRAKRIRFSPSPCAEISSLKGNVASSIAKVPDENREPNVPDFRSGFVVLNSSIHVEADCDVGKDALMGNSKVHCRNEGIKNLDLSGGIVVSKSVNELDDGNDLDDCGDIGSFQGDEVAILNSKGLNLTDLEGGRALNSVAIEAVCCGKLLDLSKENETSGIAETVSEPKFGNPDRTVIGNVVDITIYGDNEVAPNSSNALQPILGDSFVAATSRTVSETGGDCLNESKDFDCDKLKASLGGNQSDINDNQNNEDDHNADNLGSQCGSIDCVILPESQESRIFGVDRSTERNKGDECDNMSGGTDSIKTCTCSFCTKAAHMWLDLNYQDIKARISATKKSQKEASILAERSIKVIEKNVAENFTRVYKLESDLMYQWRSLFQHMADTWEQEGNQLEARLLPLADLREKCKTDMESTSTTLSENH</sequence>
<gene>
    <name evidence="1" type="ORF">CDL12_08401</name>
</gene>
<dbReference type="EMBL" id="NKXS01001369">
    <property type="protein sequence ID" value="PIN18947.1"/>
    <property type="molecule type" value="Genomic_DNA"/>
</dbReference>
<keyword evidence="2" id="KW-1185">Reference proteome</keyword>
<dbReference type="OrthoDB" id="1907176at2759"/>
<dbReference type="PANTHER" id="PTHR33924:SF1">
    <property type="entry name" value="DNA-DIRECTED RNA POLYMERASE SUBUNIT BETA"/>
    <property type="match status" value="1"/>
</dbReference>
<dbReference type="AlphaFoldDB" id="A0A2G9HN42"/>
<dbReference type="PANTHER" id="PTHR33924">
    <property type="entry name" value="CATION-TRANSPORTING ATPASE"/>
    <property type="match status" value="1"/>
</dbReference>
<reference evidence="2" key="1">
    <citation type="journal article" date="2018" name="Gigascience">
        <title>Genome assembly of the Pink Ipe (Handroanthus impetiginosus, Bignoniaceae), a highly valued, ecologically keystone Neotropical timber forest tree.</title>
        <authorList>
            <person name="Silva-Junior O.B."/>
            <person name="Grattapaglia D."/>
            <person name="Novaes E."/>
            <person name="Collevatti R.G."/>
        </authorList>
    </citation>
    <scope>NUCLEOTIDE SEQUENCE [LARGE SCALE GENOMIC DNA]</scope>
    <source>
        <strain evidence="2">cv. UFG-1</strain>
    </source>
</reference>
<protein>
    <submittedName>
        <fullName evidence="1">Uncharacterized protein</fullName>
    </submittedName>
</protein>
<name>A0A2G9HN42_9LAMI</name>
<comment type="caution">
    <text evidence="1">The sequence shown here is derived from an EMBL/GenBank/DDBJ whole genome shotgun (WGS) entry which is preliminary data.</text>
</comment>
<accession>A0A2G9HN42</accession>
<evidence type="ECO:0000313" key="2">
    <source>
        <dbReference type="Proteomes" id="UP000231279"/>
    </source>
</evidence>
<dbReference type="Proteomes" id="UP000231279">
    <property type="component" value="Unassembled WGS sequence"/>
</dbReference>
<proteinExistence type="predicted"/>
<dbReference type="STRING" id="429701.A0A2G9HN42"/>
<evidence type="ECO:0000313" key="1">
    <source>
        <dbReference type="EMBL" id="PIN18947.1"/>
    </source>
</evidence>
<organism evidence="1 2">
    <name type="scientific">Handroanthus impetiginosus</name>
    <dbReference type="NCBI Taxonomy" id="429701"/>
    <lineage>
        <taxon>Eukaryota</taxon>
        <taxon>Viridiplantae</taxon>
        <taxon>Streptophyta</taxon>
        <taxon>Embryophyta</taxon>
        <taxon>Tracheophyta</taxon>
        <taxon>Spermatophyta</taxon>
        <taxon>Magnoliopsida</taxon>
        <taxon>eudicotyledons</taxon>
        <taxon>Gunneridae</taxon>
        <taxon>Pentapetalae</taxon>
        <taxon>asterids</taxon>
        <taxon>lamiids</taxon>
        <taxon>Lamiales</taxon>
        <taxon>Bignoniaceae</taxon>
        <taxon>Crescentiina</taxon>
        <taxon>Tabebuia alliance</taxon>
        <taxon>Handroanthus</taxon>
    </lineage>
</organism>